<dbReference type="InterPro" id="IPR002577">
    <property type="entry name" value="HTH_HxlR"/>
</dbReference>
<dbReference type="PROSITE" id="PS51118">
    <property type="entry name" value="HTH_HXLR"/>
    <property type="match status" value="1"/>
</dbReference>
<dbReference type="Proteomes" id="UP000031408">
    <property type="component" value="Unassembled WGS sequence"/>
</dbReference>
<dbReference type="SUPFAM" id="SSF46785">
    <property type="entry name" value="Winged helix' DNA-binding domain"/>
    <property type="match status" value="1"/>
</dbReference>
<protein>
    <submittedName>
        <fullName evidence="5">HxlR family transcriptional regulator</fullName>
    </submittedName>
</protein>
<dbReference type="PANTHER" id="PTHR33204">
    <property type="entry name" value="TRANSCRIPTIONAL REGULATOR, MARR FAMILY"/>
    <property type="match status" value="1"/>
</dbReference>
<evidence type="ECO:0000313" key="5">
    <source>
        <dbReference type="EMBL" id="KIC96374.1"/>
    </source>
</evidence>
<name>A0A0C1J0S5_9BACT</name>
<dbReference type="AlphaFoldDB" id="A0A0C1J0S5"/>
<sequence>MENPGVNEPQHSTNACTAALSAVEDTLYVIGGKWKLKIIIAIKEHGRMRFNELQRTVEGISARVLSNELKDLELNGFIKRNVYTKSPVVIEYQLTGYSDTLDGLLKSLVEWGTMHREKIRQDSRQAATQNN</sequence>
<evidence type="ECO:0000259" key="4">
    <source>
        <dbReference type="PROSITE" id="PS51118"/>
    </source>
</evidence>
<evidence type="ECO:0000256" key="2">
    <source>
        <dbReference type="ARBA" id="ARBA00023125"/>
    </source>
</evidence>
<feature type="domain" description="HTH hxlR-type" evidence="4">
    <location>
        <begin position="16"/>
        <end position="120"/>
    </location>
</feature>
<proteinExistence type="predicted"/>
<keyword evidence="3" id="KW-0804">Transcription</keyword>
<accession>A0A0C1J0S5</accession>
<keyword evidence="2" id="KW-0238">DNA-binding</keyword>
<organism evidence="5 6">
    <name type="scientific">Flavihumibacter solisilvae</name>
    <dbReference type="NCBI Taxonomy" id="1349421"/>
    <lineage>
        <taxon>Bacteria</taxon>
        <taxon>Pseudomonadati</taxon>
        <taxon>Bacteroidota</taxon>
        <taxon>Chitinophagia</taxon>
        <taxon>Chitinophagales</taxon>
        <taxon>Chitinophagaceae</taxon>
        <taxon>Flavihumibacter</taxon>
    </lineage>
</organism>
<keyword evidence="6" id="KW-1185">Reference proteome</keyword>
<dbReference type="InterPro" id="IPR036388">
    <property type="entry name" value="WH-like_DNA-bd_sf"/>
</dbReference>
<evidence type="ECO:0000313" key="6">
    <source>
        <dbReference type="Proteomes" id="UP000031408"/>
    </source>
</evidence>
<evidence type="ECO:0000256" key="1">
    <source>
        <dbReference type="ARBA" id="ARBA00023015"/>
    </source>
</evidence>
<reference evidence="5 6" key="1">
    <citation type="submission" date="2014-11" db="EMBL/GenBank/DDBJ databases">
        <title>Genome sequence of Flavihumibacter solisilvae 3-3.</title>
        <authorList>
            <person name="Zhou G."/>
            <person name="Li M."/>
            <person name="Wang G."/>
        </authorList>
    </citation>
    <scope>NUCLEOTIDE SEQUENCE [LARGE SCALE GENOMIC DNA]</scope>
    <source>
        <strain evidence="5 6">3-3</strain>
    </source>
</reference>
<evidence type="ECO:0000256" key="3">
    <source>
        <dbReference type="ARBA" id="ARBA00023163"/>
    </source>
</evidence>
<gene>
    <name evidence="5" type="ORF">OI18_01065</name>
</gene>
<keyword evidence="1" id="KW-0805">Transcription regulation</keyword>
<dbReference type="InterPro" id="IPR036390">
    <property type="entry name" value="WH_DNA-bd_sf"/>
</dbReference>
<dbReference type="RefSeq" id="WP_039136269.1">
    <property type="nucleotide sequence ID" value="NZ_JSVC01000001.1"/>
</dbReference>
<dbReference type="Pfam" id="PF01638">
    <property type="entry name" value="HxlR"/>
    <property type="match status" value="1"/>
</dbReference>
<dbReference type="OrthoDB" id="2619345at2"/>
<dbReference type="EMBL" id="JSVC01000001">
    <property type="protein sequence ID" value="KIC96374.1"/>
    <property type="molecule type" value="Genomic_DNA"/>
</dbReference>
<dbReference type="STRING" id="1349421.OI18_01065"/>
<dbReference type="GO" id="GO:0003677">
    <property type="term" value="F:DNA binding"/>
    <property type="evidence" value="ECO:0007669"/>
    <property type="project" value="UniProtKB-KW"/>
</dbReference>
<dbReference type="Gene3D" id="1.10.10.10">
    <property type="entry name" value="Winged helix-like DNA-binding domain superfamily/Winged helix DNA-binding domain"/>
    <property type="match status" value="1"/>
</dbReference>
<comment type="caution">
    <text evidence="5">The sequence shown here is derived from an EMBL/GenBank/DDBJ whole genome shotgun (WGS) entry which is preliminary data.</text>
</comment>